<dbReference type="SUPFAM" id="SSF103473">
    <property type="entry name" value="MFS general substrate transporter"/>
    <property type="match status" value="1"/>
</dbReference>
<dbReference type="EMBL" id="JAPNKA010000001">
    <property type="protein sequence ID" value="MCY1080707.1"/>
    <property type="molecule type" value="Genomic_DNA"/>
</dbReference>
<protein>
    <submittedName>
        <fullName evidence="6">Cyanate transporter</fullName>
    </submittedName>
</protein>
<keyword evidence="2 4" id="KW-1133">Transmembrane helix</keyword>
<dbReference type="InterPro" id="IPR036259">
    <property type="entry name" value="MFS_trans_sf"/>
</dbReference>
<feature type="transmembrane region" description="Helical" evidence="4">
    <location>
        <begin position="329"/>
        <end position="351"/>
    </location>
</feature>
<dbReference type="PROSITE" id="PS50850">
    <property type="entry name" value="MFS"/>
    <property type="match status" value="1"/>
</dbReference>
<feature type="transmembrane region" description="Helical" evidence="4">
    <location>
        <begin position="270"/>
        <end position="290"/>
    </location>
</feature>
<dbReference type="InterPro" id="IPR011701">
    <property type="entry name" value="MFS"/>
</dbReference>
<name>A0ABT4AIL8_9BACT</name>
<dbReference type="PANTHER" id="PTHR23523:SF1">
    <property type="entry name" value="CYANATE TRANSPORT PROTEIN CYNX"/>
    <property type="match status" value="1"/>
</dbReference>
<feature type="transmembrane region" description="Helical" evidence="4">
    <location>
        <begin position="205"/>
        <end position="230"/>
    </location>
</feature>
<dbReference type="NCBIfam" id="NF007256">
    <property type="entry name" value="PRK09705.1"/>
    <property type="match status" value="1"/>
</dbReference>
<evidence type="ECO:0000256" key="4">
    <source>
        <dbReference type="SAM" id="Phobius"/>
    </source>
</evidence>
<feature type="domain" description="Major facilitator superfamily (MFS) profile" evidence="5">
    <location>
        <begin position="5"/>
        <end position="384"/>
    </location>
</feature>
<proteinExistence type="predicted"/>
<evidence type="ECO:0000256" key="1">
    <source>
        <dbReference type="ARBA" id="ARBA00022692"/>
    </source>
</evidence>
<feature type="transmembrane region" description="Helical" evidence="4">
    <location>
        <begin position="75"/>
        <end position="93"/>
    </location>
</feature>
<keyword evidence="3 4" id="KW-0472">Membrane</keyword>
<accession>A0ABT4AIL8</accession>
<feature type="transmembrane region" description="Helical" evidence="4">
    <location>
        <begin position="164"/>
        <end position="184"/>
    </location>
</feature>
<dbReference type="InterPro" id="IPR020846">
    <property type="entry name" value="MFS_dom"/>
</dbReference>
<feature type="transmembrane region" description="Helical" evidence="4">
    <location>
        <begin position="242"/>
        <end position="263"/>
    </location>
</feature>
<dbReference type="Pfam" id="PF07690">
    <property type="entry name" value="MFS_1"/>
    <property type="match status" value="1"/>
</dbReference>
<dbReference type="RefSeq" id="WP_267539347.1">
    <property type="nucleotide sequence ID" value="NZ_JAPNKA010000001.1"/>
</dbReference>
<feature type="transmembrane region" description="Helical" evidence="4">
    <location>
        <begin position="296"/>
        <end position="317"/>
    </location>
</feature>
<evidence type="ECO:0000313" key="7">
    <source>
        <dbReference type="Proteomes" id="UP001207654"/>
    </source>
</evidence>
<feature type="transmembrane region" description="Helical" evidence="4">
    <location>
        <begin position="46"/>
        <end position="63"/>
    </location>
</feature>
<organism evidence="6 7">
    <name type="scientific">Archangium lansingense</name>
    <dbReference type="NCBI Taxonomy" id="2995310"/>
    <lineage>
        <taxon>Bacteria</taxon>
        <taxon>Pseudomonadati</taxon>
        <taxon>Myxococcota</taxon>
        <taxon>Myxococcia</taxon>
        <taxon>Myxococcales</taxon>
        <taxon>Cystobacterineae</taxon>
        <taxon>Archangiaceae</taxon>
        <taxon>Archangium</taxon>
    </lineage>
</organism>
<sequence length="400" mass="41211">MRFPPRAILLLTLVFIGLNLRPFLTGIGPLVASIAADTGLGYRGLAWLTMLPTLLMGAGAFLGPWIQRELGGRRIVLGALTMLGLGSALRIAVPSGSALIGTAALCGMGVAAIQAVMPGLIKENFPRGVAPITGVYSAALMAGGAAGAQLTPVLADIVGSWRGALAWLAAPAGAALVLGWWVLPRAERASAGHTAVAVLLRRPRTWLLMSCFGLVNAGYSSMVAWLPAYYLTRGWSKAHSGGLVALMAVAQAAAALSLPALAARSHDRRPWLWLTLFAQATSFAGLAFWPDASPRLWAALGGAGLGGCFALSLVVALDHLHEPAQAGALSALMQGGGFLIAANGPWLMAVLQERSGSFATGWLAHLACVLLVIYLVTRLAPDGYGAAMNGTQASSRPGTA</sequence>
<dbReference type="Gene3D" id="1.20.1250.20">
    <property type="entry name" value="MFS general substrate transporter like domains"/>
    <property type="match status" value="2"/>
</dbReference>
<reference evidence="6 7" key="1">
    <citation type="submission" date="2022-11" db="EMBL/GenBank/DDBJ databases">
        <title>Minimal conservation of predation-associated metabolite biosynthetic gene clusters underscores biosynthetic potential of Myxococcota including descriptions for ten novel species: Archangium lansinium sp. nov., Myxococcus landrumus sp. nov., Nannocystis bai.</title>
        <authorList>
            <person name="Ahearne A."/>
            <person name="Stevens C."/>
            <person name="Phillips K."/>
        </authorList>
    </citation>
    <scope>NUCLEOTIDE SEQUENCE [LARGE SCALE GENOMIC DNA]</scope>
    <source>
        <strain evidence="6 7">MIWBW</strain>
    </source>
</reference>
<feature type="transmembrane region" description="Helical" evidence="4">
    <location>
        <begin position="99"/>
        <end position="121"/>
    </location>
</feature>
<keyword evidence="1 4" id="KW-0812">Transmembrane</keyword>
<feature type="transmembrane region" description="Helical" evidence="4">
    <location>
        <begin position="357"/>
        <end position="376"/>
    </location>
</feature>
<dbReference type="PANTHER" id="PTHR23523">
    <property type="match status" value="1"/>
</dbReference>
<evidence type="ECO:0000256" key="3">
    <source>
        <dbReference type="ARBA" id="ARBA00023136"/>
    </source>
</evidence>
<evidence type="ECO:0000259" key="5">
    <source>
        <dbReference type="PROSITE" id="PS50850"/>
    </source>
</evidence>
<keyword evidence="7" id="KW-1185">Reference proteome</keyword>
<evidence type="ECO:0000313" key="6">
    <source>
        <dbReference type="EMBL" id="MCY1080707.1"/>
    </source>
</evidence>
<gene>
    <name evidence="6" type="ORF">OV287_40315</name>
</gene>
<dbReference type="InterPro" id="IPR052524">
    <property type="entry name" value="MFS_Cyanate_Porter"/>
</dbReference>
<comment type="caution">
    <text evidence="6">The sequence shown here is derived from an EMBL/GenBank/DDBJ whole genome shotgun (WGS) entry which is preliminary data.</text>
</comment>
<feature type="transmembrane region" description="Helical" evidence="4">
    <location>
        <begin position="133"/>
        <end position="152"/>
    </location>
</feature>
<dbReference type="Proteomes" id="UP001207654">
    <property type="component" value="Unassembled WGS sequence"/>
</dbReference>
<evidence type="ECO:0000256" key="2">
    <source>
        <dbReference type="ARBA" id="ARBA00022989"/>
    </source>
</evidence>